<organism evidence="10 11">
    <name type="scientific">Digitaria exilis</name>
    <dbReference type="NCBI Taxonomy" id="1010633"/>
    <lineage>
        <taxon>Eukaryota</taxon>
        <taxon>Viridiplantae</taxon>
        <taxon>Streptophyta</taxon>
        <taxon>Embryophyta</taxon>
        <taxon>Tracheophyta</taxon>
        <taxon>Spermatophyta</taxon>
        <taxon>Magnoliopsida</taxon>
        <taxon>Liliopsida</taxon>
        <taxon>Poales</taxon>
        <taxon>Poaceae</taxon>
        <taxon>PACMAD clade</taxon>
        <taxon>Panicoideae</taxon>
        <taxon>Panicodae</taxon>
        <taxon>Paniceae</taxon>
        <taxon>Anthephorinae</taxon>
        <taxon>Digitaria</taxon>
    </lineage>
</organism>
<dbReference type="Proteomes" id="UP000636709">
    <property type="component" value="Unassembled WGS sequence"/>
</dbReference>
<feature type="region of interest" description="Disordered" evidence="8">
    <location>
        <begin position="1"/>
        <end position="37"/>
    </location>
</feature>
<evidence type="ECO:0000256" key="6">
    <source>
        <dbReference type="ARBA" id="ARBA00023163"/>
    </source>
</evidence>
<dbReference type="GO" id="GO:0000981">
    <property type="term" value="F:DNA-binding transcription factor activity, RNA polymerase II-specific"/>
    <property type="evidence" value="ECO:0007669"/>
    <property type="project" value="TreeGrafter"/>
</dbReference>
<dbReference type="GO" id="GO:0005634">
    <property type="term" value="C:nucleus"/>
    <property type="evidence" value="ECO:0007669"/>
    <property type="project" value="UniProtKB-SubCell"/>
</dbReference>
<dbReference type="GO" id="GO:0046983">
    <property type="term" value="F:protein dimerization activity"/>
    <property type="evidence" value="ECO:0007669"/>
    <property type="project" value="InterPro"/>
</dbReference>
<dbReference type="InterPro" id="IPR011598">
    <property type="entry name" value="bHLH_dom"/>
</dbReference>
<dbReference type="AlphaFoldDB" id="A0A835ERI6"/>
<keyword evidence="4" id="KW-0805">Transcription regulation</keyword>
<dbReference type="Gene3D" id="4.10.280.10">
    <property type="entry name" value="Helix-loop-helix DNA-binding domain"/>
    <property type="match status" value="1"/>
</dbReference>
<dbReference type="OrthoDB" id="673975at2759"/>
<dbReference type="PANTHER" id="PTHR16223">
    <property type="entry name" value="TRANSCRIPTION FACTOR BHLH83-RELATED"/>
    <property type="match status" value="1"/>
</dbReference>
<dbReference type="SMART" id="SM00353">
    <property type="entry name" value="HLH"/>
    <property type="match status" value="1"/>
</dbReference>
<dbReference type="PANTHER" id="PTHR16223:SF238">
    <property type="entry name" value="TRANSCRIPTION FACTOR BHLH114"/>
    <property type="match status" value="1"/>
</dbReference>
<comment type="caution">
    <text evidence="10">The sequence shown here is derived from an EMBL/GenBank/DDBJ whole genome shotgun (WGS) entry which is preliminary data.</text>
</comment>
<dbReference type="FunFam" id="4.10.280.10:FF:000032">
    <property type="entry name" value="Transcription factor bHLH123 family"/>
    <property type="match status" value="1"/>
</dbReference>
<evidence type="ECO:0000256" key="2">
    <source>
        <dbReference type="ARBA" id="ARBA00005510"/>
    </source>
</evidence>
<name>A0A835ERI6_9POAL</name>
<sequence>MADEWWSSARTEDGASACSTVPAGTDQDAAESAPRSATSADYLRPSFHVDAAAASTPSPFLADQHHIDNWARASFMSSGRATAEATVVGFNALLQVHGDSFLLDQQPDVVDGTLVAPSAAAAASRSASSLLYADNLYSSYGDVAMAKPFSQQQQQFSGLFASSTTRSFSDVASVPAMTTKPLLLQDLEHKGFESHTEPAVQDACSSATRSGVSDSSPPANKKPRIATPSSMPTFKVRKEKLGDRITALQQLVSPFGKTDTASVLHEAIEYIRFLHDQVASLSSPYLRCGRPVQQLQQRQAKVSY</sequence>
<feature type="domain" description="BHLH" evidence="9">
    <location>
        <begin position="225"/>
        <end position="274"/>
    </location>
</feature>
<feature type="region of interest" description="Disordered" evidence="8">
    <location>
        <begin position="194"/>
        <end position="229"/>
    </location>
</feature>
<evidence type="ECO:0000256" key="7">
    <source>
        <dbReference type="ARBA" id="ARBA00023242"/>
    </source>
</evidence>
<evidence type="ECO:0000313" key="11">
    <source>
        <dbReference type="Proteomes" id="UP000636709"/>
    </source>
</evidence>
<evidence type="ECO:0000259" key="9">
    <source>
        <dbReference type="PROSITE" id="PS50888"/>
    </source>
</evidence>
<dbReference type="GO" id="GO:0000978">
    <property type="term" value="F:RNA polymerase II cis-regulatory region sequence-specific DNA binding"/>
    <property type="evidence" value="ECO:0007669"/>
    <property type="project" value="TreeGrafter"/>
</dbReference>
<feature type="compositionally biased region" description="Polar residues" evidence="8">
    <location>
        <begin position="203"/>
        <end position="218"/>
    </location>
</feature>
<keyword evidence="11" id="KW-1185">Reference proteome</keyword>
<keyword evidence="6" id="KW-0804">Transcription</keyword>
<evidence type="ECO:0000256" key="3">
    <source>
        <dbReference type="ARBA" id="ARBA00011738"/>
    </source>
</evidence>
<keyword evidence="7" id="KW-0539">Nucleus</keyword>
<gene>
    <name evidence="10" type="ORF">HU200_026838</name>
</gene>
<accession>A0A835ERI6</accession>
<evidence type="ECO:0000256" key="4">
    <source>
        <dbReference type="ARBA" id="ARBA00023015"/>
    </source>
</evidence>
<evidence type="ECO:0000256" key="1">
    <source>
        <dbReference type="ARBA" id="ARBA00004123"/>
    </source>
</evidence>
<comment type="subunit">
    <text evidence="3">Homodimer.</text>
</comment>
<dbReference type="EMBL" id="JACEFO010001730">
    <property type="protein sequence ID" value="KAF8715878.1"/>
    <property type="molecule type" value="Genomic_DNA"/>
</dbReference>
<protein>
    <recommendedName>
        <fullName evidence="9">BHLH domain-containing protein</fullName>
    </recommendedName>
</protein>
<evidence type="ECO:0000256" key="8">
    <source>
        <dbReference type="SAM" id="MobiDB-lite"/>
    </source>
</evidence>
<dbReference type="InterPro" id="IPR045239">
    <property type="entry name" value="bHLH95_bHLH"/>
</dbReference>
<comment type="subcellular location">
    <subcellularLocation>
        <location evidence="1">Nucleus</location>
    </subcellularLocation>
</comment>
<dbReference type="SUPFAM" id="SSF47459">
    <property type="entry name" value="HLH, helix-loop-helix DNA-binding domain"/>
    <property type="match status" value="1"/>
</dbReference>
<dbReference type="InterPro" id="IPR036638">
    <property type="entry name" value="HLH_DNA-bd_sf"/>
</dbReference>
<keyword evidence="5" id="KW-0238">DNA-binding</keyword>
<evidence type="ECO:0000313" key="10">
    <source>
        <dbReference type="EMBL" id="KAF8715878.1"/>
    </source>
</evidence>
<reference evidence="10" key="1">
    <citation type="submission" date="2020-07" db="EMBL/GenBank/DDBJ databases">
        <title>Genome sequence and genetic diversity analysis of an under-domesticated orphan crop, white fonio (Digitaria exilis).</title>
        <authorList>
            <person name="Bennetzen J.L."/>
            <person name="Chen S."/>
            <person name="Ma X."/>
            <person name="Wang X."/>
            <person name="Yssel A.E.J."/>
            <person name="Chaluvadi S.R."/>
            <person name="Johnson M."/>
            <person name="Gangashetty P."/>
            <person name="Hamidou F."/>
            <person name="Sanogo M.D."/>
            <person name="Zwaenepoel A."/>
            <person name="Wallace J."/>
            <person name="Van De Peer Y."/>
            <person name="Van Deynze A."/>
        </authorList>
    </citation>
    <scope>NUCLEOTIDE SEQUENCE</scope>
    <source>
        <tissue evidence="10">Leaves</tissue>
    </source>
</reference>
<evidence type="ECO:0000256" key="5">
    <source>
        <dbReference type="ARBA" id="ARBA00023125"/>
    </source>
</evidence>
<proteinExistence type="inferred from homology"/>
<comment type="similarity">
    <text evidence="2">Belongs to the bHLH protein family.</text>
</comment>
<dbReference type="CDD" id="cd11393">
    <property type="entry name" value="bHLH_AtbHLH_like"/>
    <property type="match status" value="1"/>
</dbReference>
<dbReference type="InterPro" id="IPR045843">
    <property type="entry name" value="IND-like"/>
</dbReference>
<dbReference type="PROSITE" id="PS50888">
    <property type="entry name" value="BHLH"/>
    <property type="match status" value="1"/>
</dbReference>